<dbReference type="Pfam" id="PF12741">
    <property type="entry name" value="SusD-like"/>
    <property type="match status" value="1"/>
</dbReference>
<dbReference type="PROSITE" id="PS51257">
    <property type="entry name" value="PROKAR_LIPOPROTEIN"/>
    <property type="match status" value="1"/>
</dbReference>
<keyword evidence="2" id="KW-1185">Reference proteome</keyword>
<dbReference type="InterPro" id="IPR011990">
    <property type="entry name" value="TPR-like_helical_dom_sf"/>
</dbReference>
<accession>A0A096B1E4</accession>
<reference evidence="1 2" key="1">
    <citation type="submission" date="2014-07" db="EMBL/GenBank/DDBJ databases">
        <authorList>
            <person name="McCorrison J."/>
            <person name="Sanka R."/>
            <person name="Torralba M."/>
            <person name="Gillis M."/>
            <person name="Haft D.H."/>
            <person name="Methe B."/>
            <person name="Sutton G."/>
            <person name="Nelson K.E."/>
        </authorList>
    </citation>
    <scope>NUCLEOTIDE SEQUENCE [LARGE SCALE GENOMIC DNA]</scope>
    <source>
        <strain evidence="1 2">DNF00058</strain>
    </source>
</reference>
<dbReference type="InterPro" id="IPR024302">
    <property type="entry name" value="SusD-like"/>
</dbReference>
<evidence type="ECO:0008006" key="3">
    <source>
        <dbReference type="Google" id="ProtNLM"/>
    </source>
</evidence>
<protein>
    <recommendedName>
        <fullName evidence="3">SusD/RagB family nutrient-binding outer membrane lipoprotein</fullName>
    </recommendedName>
</protein>
<dbReference type="OrthoDB" id="1387301at2"/>
<dbReference type="Proteomes" id="UP000029614">
    <property type="component" value="Unassembled WGS sequence"/>
</dbReference>
<sequence>MNKNYIKRSIVPCIMASTMIYTLSSCTEGFQEENRPGECLSSEELNRDNYTASSFIVQMENESFPEQENTYQMNQDLIGNTLGRFFTYANNSFAEKNFAKFNAPDGWVSYPYKDSQPKTVSAFKAIARLTNKQGVMYALALIMRAANFLRLTDMYGPLQIGAVKDDPNAYSSQEDVYKALVKDLDEATNIITPLLLIKPNLTVAEEYDKVYKGNCAKWKKYANSLKLRMAIRMRFVAPELAKQIGEQAVKDGVITKNEDNCTIEYSPNGLYKTSVEWGDTRAAADIESYMTGYKDPRLMKYFNATATQGARPVIGCRVGAKIGNKAVAGKLYSSANVTKDTRGVWLSASEMAFCRAEGALANWANMGGSVEDLYNEAIRLSFEQWGANGADDYINNSTLKQADYVDAAGGYGANANAVSTITIKWDNNATEEEKMERLITQKWIALYPDGQEGWCELRRTGYPKVFPVAQSTGSTLQVPNRIPFAHDEITQNKNNYDKAVKMLRGGQDNYEAKMWWQK</sequence>
<dbReference type="Gene3D" id="1.25.40.390">
    <property type="match status" value="1"/>
</dbReference>
<proteinExistence type="predicted"/>
<dbReference type="AlphaFoldDB" id="A0A096B1E4"/>
<evidence type="ECO:0000313" key="2">
    <source>
        <dbReference type="Proteomes" id="UP000029614"/>
    </source>
</evidence>
<comment type="caution">
    <text evidence="1">The sequence shown here is derived from an EMBL/GenBank/DDBJ whole genome shotgun (WGS) entry which is preliminary data.</text>
</comment>
<gene>
    <name evidence="1" type="ORF">HMPREF9302_01100</name>
</gene>
<dbReference type="RefSeq" id="WP_036853952.1">
    <property type="nucleotide sequence ID" value="NZ_JRNU01000002.1"/>
</dbReference>
<organism evidence="1 2">
    <name type="scientific">Prevotella amnii DNF00058</name>
    <dbReference type="NCBI Taxonomy" id="1401066"/>
    <lineage>
        <taxon>Bacteria</taxon>
        <taxon>Pseudomonadati</taxon>
        <taxon>Bacteroidota</taxon>
        <taxon>Bacteroidia</taxon>
        <taxon>Bacteroidales</taxon>
        <taxon>Prevotellaceae</taxon>
        <taxon>Prevotella</taxon>
    </lineage>
</organism>
<name>A0A096B1E4_9BACT</name>
<dbReference type="SUPFAM" id="SSF48452">
    <property type="entry name" value="TPR-like"/>
    <property type="match status" value="1"/>
</dbReference>
<dbReference type="EMBL" id="JRNU01000002">
    <property type="protein sequence ID" value="KGF53153.1"/>
    <property type="molecule type" value="Genomic_DNA"/>
</dbReference>
<evidence type="ECO:0000313" key="1">
    <source>
        <dbReference type="EMBL" id="KGF53153.1"/>
    </source>
</evidence>